<evidence type="ECO:0000313" key="2">
    <source>
        <dbReference type="Proteomes" id="UP000193411"/>
    </source>
</evidence>
<keyword evidence="2" id="KW-1185">Reference proteome</keyword>
<accession>A0A1Y2H9G5</accession>
<gene>
    <name evidence="1" type="ORF">BCR44DRAFT_1277853</name>
</gene>
<dbReference type="EMBL" id="MCFL01000065">
    <property type="protein sequence ID" value="ORZ31219.1"/>
    <property type="molecule type" value="Genomic_DNA"/>
</dbReference>
<organism evidence="1 2">
    <name type="scientific">Catenaria anguillulae PL171</name>
    <dbReference type="NCBI Taxonomy" id="765915"/>
    <lineage>
        <taxon>Eukaryota</taxon>
        <taxon>Fungi</taxon>
        <taxon>Fungi incertae sedis</taxon>
        <taxon>Blastocladiomycota</taxon>
        <taxon>Blastocladiomycetes</taxon>
        <taxon>Blastocladiales</taxon>
        <taxon>Catenariaceae</taxon>
        <taxon>Catenaria</taxon>
    </lineage>
</organism>
<comment type="caution">
    <text evidence="1">The sequence shown here is derived from an EMBL/GenBank/DDBJ whole genome shotgun (WGS) entry which is preliminary data.</text>
</comment>
<sequence length="156" mass="17939">MRFPCNCWVLPDYVHVIVLGLLIHQLKNFAHICLHIIKSAARCQSPKLAPTQHPALRPSPAPLPLSLQRLAIFLDPLFHLQQLQIIHTLFSGRPLAHRLHHQRLPALPASRHSAHVKCNHRVIHCIRHLHAWRRAVRKRGSKSDFSSWASWIPTTN</sequence>
<name>A0A1Y2H9G5_9FUNG</name>
<dbReference type="Proteomes" id="UP000193411">
    <property type="component" value="Unassembled WGS sequence"/>
</dbReference>
<evidence type="ECO:0000313" key="1">
    <source>
        <dbReference type="EMBL" id="ORZ31219.1"/>
    </source>
</evidence>
<dbReference type="AlphaFoldDB" id="A0A1Y2H9G5"/>
<protein>
    <submittedName>
        <fullName evidence="1">Uncharacterized protein</fullName>
    </submittedName>
</protein>
<reference evidence="1 2" key="1">
    <citation type="submission" date="2016-07" db="EMBL/GenBank/DDBJ databases">
        <title>Pervasive Adenine N6-methylation of Active Genes in Fungi.</title>
        <authorList>
            <consortium name="DOE Joint Genome Institute"/>
            <person name="Mondo S.J."/>
            <person name="Dannebaum R.O."/>
            <person name="Kuo R.C."/>
            <person name="Labutti K."/>
            <person name="Haridas S."/>
            <person name="Kuo A."/>
            <person name="Salamov A."/>
            <person name="Ahrendt S.R."/>
            <person name="Lipzen A."/>
            <person name="Sullivan W."/>
            <person name="Andreopoulos W.B."/>
            <person name="Clum A."/>
            <person name="Lindquist E."/>
            <person name="Daum C."/>
            <person name="Ramamoorthy G.K."/>
            <person name="Gryganskyi A."/>
            <person name="Culley D."/>
            <person name="Magnuson J.K."/>
            <person name="James T.Y."/>
            <person name="O'Malley M.A."/>
            <person name="Stajich J.E."/>
            <person name="Spatafora J.W."/>
            <person name="Visel A."/>
            <person name="Grigoriev I.V."/>
        </authorList>
    </citation>
    <scope>NUCLEOTIDE SEQUENCE [LARGE SCALE GENOMIC DNA]</scope>
    <source>
        <strain evidence="1 2">PL171</strain>
    </source>
</reference>
<proteinExistence type="predicted"/>